<gene>
    <name evidence="2" type="ORF">FQY83_06060</name>
</gene>
<organism evidence="2 3">
    <name type="scientific">Luteimonas marina</name>
    <dbReference type="NCBI Taxonomy" id="488485"/>
    <lineage>
        <taxon>Bacteria</taxon>
        <taxon>Pseudomonadati</taxon>
        <taxon>Pseudomonadota</taxon>
        <taxon>Gammaproteobacteria</taxon>
        <taxon>Lysobacterales</taxon>
        <taxon>Lysobacteraceae</taxon>
        <taxon>Luteimonas</taxon>
    </lineage>
</organism>
<dbReference type="EMBL" id="VOHK01000002">
    <property type="protein sequence ID" value="TWT22577.1"/>
    <property type="molecule type" value="Genomic_DNA"/>
</dbReference>
<proteinExistence type="predicted"/>
<evidence type="ECO:0000313" key="2">
    <source>
        <dbReference type="EMBL" id="TWT22577.1"/>
    </source>
</evidence>
<feature type="region of interest" description="Disordered" evidence="1">
    <location>
        <begin position="216"/>
        <end position="238"/>
    </location>
</feature>
<evidence type="ECO:0000313" key="3">
    <source>
        <dbReference type="Proteomes" id="UP000319980"/>
    </source>
</evidence>
<evidence type="ECO:0000256" key="1">
    <source>
        <dbReference type="SAM" id="MobiDB-lite"/>
    </source>
</evidence>
<keyword evidence="3" id="KW-1185">Reference proteome</keyword>
<comment type="caution">
    <text evidence="2">The sequence shown here is derived from an EMBL/GenBank/DDBJ whole genome shotgun (WGS) entry which is preliminary data.</text>
</comment>
<dbReference type="AlphaFoldDB" id="A0A5C5U9M7"/>
<reference evidence="2 3" key="1">
    <citation type="journal article" date="2008" name="Int. J. Syst. Evol. Microbiol.">
        <title>Luteimonas marina sp. nov., isolated from seawater.</title>
        <authorList>
            <person name="Baik K.S."/>
            <person name="Park S.C."/>
            <person name="Kim M.S."/>
            <person name="Kim E.M."/>
            <person name="Park C."/>
            <person name="Chun J."/>
            <person name="Seong C.N."/>
        </authorList>
    </citation>
    <scope>NUCLEOTIDE SEQUENCE [LARGE SCALE GENOMIC DNA]</scope>
    <source>
        <strain evidence="2 3">FR1330</strain>
    </source>
</reference>
<dbReference type="OrthoDB" id="7866039at2"/>
<dbReference type="RefSeq" id="WP_146386062.1">
    <property type="nucleotide sequence ID" value="NZ_VOHK01000002.1"/>
</dbReference>
<sequence>MSHIPMMAGHWKRMSAAQSTLFQQRLPDAGAGGTGSLQSIADAIRGPVRYLPLACYPGWVLTEADLATGHGEIGTVNIMYGPGAMWLVDGTSTTIHMLNAGELRPAADKAPLAPALAPLDSEVTGPQYLRFFCGAVWGADGPFTIIEDGDHPALAGATGDRAWLGQVGPLAMRADGSDFVAGAVVNYGQDVFRARFRVSQGMISMEDDEMLAQGVLPPRRHRPPLRDLRPAVPATPES</sequence>
<accession>A0A5C5U9M7</accession>
<name>A0A5C5U9M7_9GAMM</name>
<dbReference type="Proteomes" id="UP000319980">
    <property type="component" value="Unassembled WGS sequence"/>
</dbReference>
<protein>
    <submittedName>
        <fullName evidence="2">Uncharacterized protein</fullName>
    </submittedName>
</protein>